<evidence type="ECO:0000256" key="1">
    <source>
        <dbReference type="ARBA" id="ARBA00005594"/>
    </source>
</evidence>
<dbReference type="GO" id="GO:0004832">
    <property type="term" value="F:valine-tRNA ligase activity"/>
    <property type="evidence" value="ECO:0007669"/>
    <property type="project" value="UniProtKB-EC"/>
</dbReference>
<dbReference type="GO" id="GO:0002161">
    <property type="term" value="F:aminoacyl-tRNA deacylase activity"/>
    <property type="evidence" value="ECO:0007669"/>
    <property type="project" value="InterPro"/>
</dbReference>
<dbReference type="Gene3D" id="3.40.50.620">
    <property type="entry name" value="HUPs"/>
    <property type="match status" value="1"/>
</dbReference>
<evidence type="ECO:0000256" key="2">
    <source>
        <dbReference type="ARBA" id="ARBA00013169"/>
    </source>
</evidence>
<evidence type="ECO:0000313" key="11">
    <source>
        <dbReference type="Proteomes" id="UP000238479"/>
    </source>
</evidence>
<keyword evidence="5" id="KW-0067">ATP-binding</keyword>
<comment type="caution">
    <text evidence="10">The sequence shown here is derived from an EMBL/GenBank/DDBJ whole genome shotgun (WGS) entry which is preliminary data.</text>
</comment>
<reference evidence="10 11" key="1">
    <citation type="journal article" date="2018" name="Nat. Genet.">
        <title>The Rosa genome provides new insights in the design of modern roses.</title>
        <authorList>
            <person name="Bendahmane M."/>
        </authorList>
    </citation>
    <scope>NUCLEOTIDE SEQUENCE [LARGE SCALE GENOMIC DNA]</scope>
    <source>
        <strain evidence="11">cv. Old Blush</strain>
    </source>
</reference>
<feature type="domain" description="Aminoacyl-tRNA synthetase class Ia" evidence="9">
    <location>
        <begin position="142"/>
        <end position="164"/>
    </location>
</feature>
<dbReference type="STRING" id="74649.A0A2P6QJ85"/>
<dbReference type="EMBL" id="PDCK01000043">
    <property type="protein sequence ID" value="PRQ34241.1"/>
    <property type="molecule type" value="Genomic_DNA"/>
</dbReference>
<accession>A0A2P6QJ85</accession>
<evidence type="ECO:0000313" key="10">
    <source>
        <dbReference type="EMBL" id="PRQ34241.1"/>
    </source>
</evidence>
<dbReference type="GO" id="GO:0005829">
    <property type="term" value="C:cytosol"/>
    <property type="evidence" value="ECO:0007669"/>
    <property type="project" value="TreeGrafter"/>
</dbReference>
<proteinExistence type="inferred from homology"/>
<keyword evidence="7" id="KW-0030">Aminoacyl-tRNA synthetase</keyword>
<evidence type="ECO:0000259" key="9">
    <source>
        <dbReference type="Pfam" id="PF00133"/>
    </source>
</evidence>
<dbReference type="AlphaFoldDB" id="A0A2P6QJ85"/>
<evidence type="ECO:0000256" key="8">
    <source>
        <dbReference type="ARBA" id="ARBA00029936"/>
    </source>
</evidence>
<evidence type="ECO:0000256" key="4">
    <source>
        <dbReference type="ARBA" id="ARBA00022741"/>
    </source>
</evidence>
<comment type="similarity">
    <text evidence="1">Belongs to the class-I aminoacyl-tRNA synthetase family.</text>
</comment>
<keyword evidence="6" id="KW-0648">Protein biosynthesis</keyword>
<keyword evidence="4" id="KW-0547">Nucleotide-binding</keyword>
<organism evidence="10 11">
    <name type="scientific">Rosa chinensis</name>
    <name type="common">China rose</name>
    <dbReference type="NCBI Taxonomy" id="74649"/>
    <lineage>
        <taxon>Eukaryota</taxon>
        <taxon>Viridiplantae</taxon>
        <taxon>Streptophyta</taxon>
        <taxon>Embryophyta</taxon>
        <taxon>Tracheophyta</taxon>
        <taxon>Spermatophyta</taxon>
        <taxon>Magnoliopsida</taxon>
        <taxon>eudicotyledons</taxon>
        <taxon>Gunneridae</taxon>
        <taxon>Pentapetalae</taxon>
        <taxon>rosids</taxon>
        <taxon>fabids</taxon>
        <taxon>Rosales</taxon>
        <taxon>Rosaceae</taxon>
        <taxon>Rosoideae</taxon>
        <taxon>Rosoideae incertae sedis</taxon>
        <taxon>Rosa</taxon>
    </lineage>
</organism>
<keyword evidence="3 10" id="KW-0436">Ligase</keyword>
<dbReference type="InterPro" id="IPR002303">
    <property type="entry name" value="Valyl-tRNA_ligase"/>
</dbReference>
<dbReference type="PANTHER" id="PTHR11946">
    <property type="entry name" value="VALYL-TRNA SYNTHETASES"/>
    <property type="match status" value="1"/>
</dbReference>
<dbReference type="SUPFAM" id="SSF52374">
    <property type="entry name" value="Nucleotidylyl transferase"/>
    <property type="match status" value="1"/>
</dbReference>
<dbReference type="GO" id="GO:0006438">
    <property type="term" value="P:valyl-tRNA aminoacylation"/>
    <property type="evidence" value="ECO:0007669"/>
    <property type="project" value="InterPro"/>
</dbReference>
<evidence type="ECO:0000256" key="6">
    <source>
        <dbReference type="ARBA" id="ARBA00022917"/>
    </source>
</evidence>
<dbReference type="EC" id="6.1.1.9" evidence="2"/>
<name>A0A2P6QJ85_ROSCH</name>
<keyword evidence="11" id="KW-1185">Reference proteome</keyword>
<gene>
    <name evidence="10" type="ORF">RchiOBHm_Chr5g0066661</name>
</gene>
<dbReference type="InterPro" id="IPR009008">
    <property type="entry name" value="Val/Leu/Ile-tRNA-synth_edit"/>
</dbReference>
<protein>
    <recommendedName>
        <fullName evidence="2">valine--tRNA ligase</fullName>
        <ecNumber evidence="2">6.1.1.9</ecNumber>
    </recommendedName>
    <alternativeName>
        <fullName evidence="8">Valyl-tRNA synthetase</fullName>
    </alternativeName>
</protein>
<dbReference type="GO" id="GO:0005524">
    <property type="term" value="F:ATP binding"/>
    <property type="evidence" value="ECO:0007669"/>
    <property type="project" value="UniProtKB-KW"/>
</dbReference>
<dbReference type="SUPFAM" id="SSF50677">
    <property type="entry name" value="ValRS/IleRS/LeuRS editing domain"/>
    <property type="match status" value="1"/>
</dbReference>
<dbReference type="Gene3D" id="3.90.740.10">
    <property type="entry name" value="Valyl/Leucyl/Isoleucyl-tRNA synthetase, editing domain"/>
    <property type="match status" value="1"/>
</dbReference>
<dbReference type="InterPro" id="IPR014729">
    <property type="entry name" value="Rossmann-like_a/b/a_fold"/>
</dbReference>
<sequence length="170" mass="19997">MLGDTAIAVHPDDERYKHLHGKHAIHPFNGRKIPIISDEILVDPEFGTGAVKGLFKETKTNEMCLRICSRSKDVVEPMIKPQRYIKCSDMGNEALNAVADDENRKLEIIPRQYTAEWKRGYLLKKWKCEHVYLFTCFAICNHRWLHNISDWCVSRQLWWSHRVLARYVVF</sequence>
<dbReference type="Proteomes" id="UP000238479">
    <property type="component" value="Chromosome 5"/>
</dbReference>
<dbReference type="Pfam" id="PF00133">
    <property type="entry name" value="tRNA-synt_1"/>
    <property type="match status" value="1"/>
</dbReference>
<evidence type="ECO:0000256" key="3">
    <source>
        <dbReference type="ARBA" id="ARBA00022598"/>
    </source>
</evidence>
<evidence type="ECO:0000256" key="5">
    <source>
        <dbReference type="ARBA" id="ARBA00022840"/>
    </source>
</evidence>
<evidence type="ECO:0000256" key="7">
    <source>
        <dbReference type="ARBA" id="ARBA00023146"/>
    </source>
</evidence>
<dbReference type="InterPro" id="IPR002300">
    <property type="entry name" value="aa-tRNA-synth_Ia"/>
</dbReference>
<dbReference type="Gramene" id="PRQ34241">
    <property type="protein sequence ID" value="PRQ34241"/>
    <property type="gene ID" value="RchiOBHm_Chr5g0066661"/>
</dbReference>
<dbReference type="PANTHER" id="PTHR11946:SF109">
    <property type="entry name" value="VALINE--TRNA LIGASE"/>
    <property type="match status" value="1"/>
</dbReference>